<dbReference type="CDD" id="cd05233">
    <property type="entry name" value="SDR_c"/>
    <property type="match status" value="1"/>
</dbReference>
<evidence type="ECO:0000259" key="3">
    <source>
        <dbReference type="SMART" id="SM00822"/>
    </source>
</evidence>
<comment type="similarity">
    <text evidence="1">Belongs to the short-chain dehydrogenases/reductases (SDR) family.</text>
</comment>
<name>A0ABY7QCB3_9ACTN</name>
<evidence type="ECO:0000256" key="2">
    <source>
        <dbReference type="ARBA" id="ARBA00023002"/>
    </source>
</evidence>
<keyword evidence="5" id="KW-1185">Reference proteome</keyword>
<keyword evidence="2" id="KW-0560">Oxidoreductase</keyword>
<dbReference type="InterPro" id="IPR036291">
    <property type="entry name" value="NAD(P)-bd_dom_sf"/>
</dbReference>
<proteinExistence type="inferred from homology"/>
<accession>A0ABY7QCB3</accession>
<organism evidence="4 5">
    <name type="scientific">Kitasatospora cathayae</name>
    <dbReference type="NCBI Taxonomy" id="3004092"/>
    <lineage>
        <taxon>Bacteria</taxon>
        <taxon>Bacillati</taxon>
        <taxon>Actinomycetota</taxon>
        <taxon>Actinomycetes</taxon>
        <taxon>Kitasatosporales</taxon>
        <taxon>Streptomycetaceae</taxon>
        <taxon>Kitasatospora</taxon>
    </lineage>
</organism>
<dbReference type="Gene3D" id="3.40.50.720">
    <property type="entry name" value="NAD(P)-binding Rossmann-like Domain"/>
    <property type="match status" value="1"/>
</dbReference>
<dbReference type="InterPro" id="IPR002347">
    <property type="entry name" value="SDR_fam"/>
</dbReference>
<protein>
    <submittedName>
        <fullName evidence="4">SDR family NAD(P)-dependent oxidoreductase</fullName>
    </submittedName>
</protein>
<dbReference type="PANTHER" id="PTHR43639:SF1">
    <property type="entry name" value="SHORT-CHAIN DEHYDROGENASE_REDUCTASE FAMILY PROTEIN"/>
    <property type="match status" value="1"/>
</dbReference>
<reference evidence="5" key="1">
    <citation type="submission" date="2022-12" db="EMBL/GenBank/DDBJ databases">
        <authorList>
            <person name="Mo P."/>
        </authorList>
    </citation>
    <scope>NUCLEOTIDE SEQUENCE [LARGE SCALE GENOMIC DNA]</scope>
    <source>
        <strain evidence="5">HUAS 3-15</strain>
    </source>
</reference>
<feature type="domain" description="Ketoreductase" evidence="3">
    <location>
        <begin position="8"/>
        <end position="191"/>
    </location>
</feature>
<dbReference type="PANTHER" id="PTHR43639">
    <property type="entry name" value="OXIDOREDUCTASE, SHORT-CHAIN DEHYDROGENASE/REDUCTASE FAMILY (AFU_ORTHOLOGUE AFUA_5G02870)"/>
    <property type="match status" value="1"/>
</dbReference>
<evidence type="ECO:0000256" key="1">
    <source>
        <dbReference type="ARBA" id="ARBA00006484"/>
    </source>
</evidence>
<dbReference type="EMBL" id="CP115450">
    <property type="protein sequence ID" value="WBP90408.1"/>
    <property type="molecule type" value="Genomic_DNA"/>
</dbReference>
<dbReference type="PRINTS" id="PR00081">
    <property type="entry name" value="GDHRDH"/>
</dbReference>
<dbReference type="NCBIfam" id="NF005559">
    <property type="entry name" value="PRK07231.1"/>
    <property type="match status" value="1"/>
</dbReference>
<dbReference type="Pfam" id="PF13561">
    <property type="entry name" value="adh_short_C2"/>
    <property type="match status" value="1"/>
</dbReference>
<dbReference type="RefSeq" id="WP_270149171.1">
    <property type="nucleotide sequence ID" value="NZ_CP115450.1"/>
</dbReference>
<dbReference type="SUPFAM" id="SSF51735">
    <property type="entry name" value="NAD(P)-binding Rossmann-fold domains"/>
    <property type="match status" value="1"/>
</dbReference>
<dbReference type="InterPro" id="IPR020904">
    <property type="entry name" value="Sc_DH/Rdtase_CS"/>
</dbReference>
<dbReference type="InterPro" id="IPR057326">
    <property type="entry name" value="KR_dom"/>
</dbReference>
<dbReference type="SMART" id="SM00822">
    <property type="entry name" value="PKS_KR"/>
    <property type="match status" value="1"/>
</dbReference>
<dbReference type="PROSITE" id="PS00061">
    <property type="entry name" value="ADH_SHORT"/>
    <property type="match status" value="1"/>
</dbReference>
<evidence type="ECO:0000313" key="4">
    <source>
        <dbReference type="EMBL" id="WBP90408.1"/>
    </source>
</evidence>
<evidence type="ECO:0000313" key="5">
    <source>
        <dbReference type="Proteomes" id="UP001212821"/>
    </source>
</evidence>
<dbReference type="PRINTS" id="PR00080">
    <property type="entry name" value="SDRFAMILY"/>
</dbReference>
<dbReference type="Proteomes" id="UP001212821">
    <property type="component" value="Chromosome"/>
</dbReference>
<gene>
    <name evidence="4" type="ORF">O1G21_34150</name>
</gene>
<sequence>MTPSLNGSTALVTGATSGIGRAIAQVLAERGAHVVVSGRDAARGEQAVREIRAAGGKADFVQADLGSVAAARRLAREARQLTGGIDILVNNAGIYPFAGTVDTTEEVFDQVFDVNVKAPFFLTAELVPAMVDKGGGAIVNVSSLAADKAVVGATAYGSSKSGVNQLTRIWAAEYGPAGVRVNAVLPGVTETEGVQAALPDEDRSELVAMTPAGRVGLPSEVAEAVAYLVSDAASYVNGALLTVDGGASVR</sequence>